<feature type="region of interest" description="Disordered" evidence="1">
    <location>
        <begin position="309"/>
        <end position="337"/>
    </location>
</feature>
<keyword evidence="4" id="KW-1185">Reference proteome</keyword>
<sequence length="476" mass="50402">MTTVELVVTEAKIWARGATTHWDVPPSIVLGSNNSDLVVGEPLTTPTQVVSAVQYLMSDHIAVPPRVPSSVEALTAVVAAIVDSLGVAAPCDRLVCVHPTAWGARSLEMFATVAHGFAREVTFEPCAVRASEVDTATRRSRRTAILEFGLLSTTASTVVYDANGTHIEAVEAEPNLAAVELTAAHGRAALTDLLERLLADRPTDVLQVFGTTDPEIMTVVGEVAESVAGSSIAISPLTGTDVARRPQQPTPYTPSIPPARSEWMQPLRERAAATHPVDRRPLYLAAVAAVAVIASVTAGIVLWGGGDDPTPSANAEPTSTHTVAPTTTPPPATPRSATETIGRVTLRVPEGWRRASATSPVTRVDLSPESGARQRITIAQQTVAADAGYDDIAADLTAQTRNKPQGTVSEIRRDVVFAGRPGLSYEERPLDGSEVRWHVLVERGIQVSVGCQFIAGRWDEVSTACEQAVSAIRVDP</sequence>
<keyword evidence="2" id="KW-0812">Transmembrane</keyword>
<dbReference type="EMBL" id="QGTL01000003">
    <property type="protein sequence ID" value="PWV77657.1"/>
    <property type="molecule type" value="Genomic_DNA"/>
</dbReference>
<feature type="transmembrane region" description="Helical" evidence="2">
    <location>
        <begin position="282"/>
        <end position="304"/>
    </location>
</feature>
<reference evidence="3 4" key="1">
    <citation type="submission" date="2018-05" db="EMBL/GenBank/DDBJ databases">
        <title>Genomic Encyclopedia of Type Strains, Phase IV (KMG-IV): sequencing the most valuable type-strain genomes for metagenomic binning, comparative biology and taxonomic classification.</title>
        <authorList>
            <person name="Goeker M."/>
        </authorList>
    </citation>
    <scope>NUCLEOTIDE SEQUENCE [LARGE SCALE GENOMIC DNA]</scope>
    <source>
        <strain evidence="3 4">DSM 44717</strain>
    </source>
</reference>
<evidence type="ECO:0000256" key="2">
    <source>
        <dbReference type="SAM" id="Phobius"/>
    </source>
</evidence>
<dbReference type="Proteomes" id="UP000246410">
    <property type="component" value="Unassembled WGS sequence"/>
</dbReference>
<dbReference type="RefSeq" id="WP_110037121.1">
    <property type="nucleotide sequence ID" value="NZ_QGTL01000003.1"/>
</dbReference>
<accession>A0A317NRR1</accession>
<proteinExistence type="predicted"/>
<keyword evidence="2" id="KW-1133">Transmembrane helix</keyword>
<protein>
    <submittedName>
        <fullName evidence="3">Type VII secretion-associated protein (TIGR03931 family)</fullName>
    </submittedName>
</protein>
<evidence type="ECO:0000313" key="3">
    <source>
        <dbReference type="EMBL" id="PWV77657.1"/>
    </source>
</evidence>
<dbReference type="InterPro" id="IPR023840">
    <property type="entry name" value="T7SS_Rv3446c"/>
</dbReference>
<feature type="compositionally biased region" description="Low complexity" evidence="1">
    <location>
        <begin position="317"/>
        <end position="326"/>
    </location>
</feature>
<feature type="region of interest" description="Disordered" evidence="1">
    <location>
        <begin position="241"/>
        <end position="260"/>
    </location>
</feature>
<evidence type="ECO:0000313" key="4">
    <source>
        <dbReference type="Proteomes" id="UP000246410"/>
    </source>
</evidence>
<feature type="compositionally biased region" description="Pro residues" evidence="1">
    <location>
        <begin position="248"/>
        <end position="257"/>
    </location>
</feature>
<organism evidence="3 4">
    <name type="scientific">Nocardia neocaledoniensis</name>
    <dbReference type="NCBI Taxonomy" id="236511"/>
    <lineage>
        <taxon>Bacteria</taxon>
        <taxon>Bacillati</taxon>
        <taxon>Actinomycetota</taxon>
        <taxon>Actinomycetes</taxon>
        <taxon>Mycobacteriales</taxon>
        <taxon>Nocardiaceae</taxon>
        <taxon>Nocardia</taxon>
    </lineage>
</organism>
<keyword evidence="2" id="KW-0472">Membrane</keyword>
<dbReference type="AlphaFoldDB" id="A0A317NRR1"/>
<dbReference type="NCBIfam" id="TIGR03931">
    <property type="entry name" value="T7SS_Rv3446c"/>
    <property type="match status" value="1"/>
</dbReference>
<gene>
    <name evidence="3" type="ORF">DFR69_103256</name>
</gene>
<name>A0A317NRR1_9NOCA</name>
<evidence type="ECO:0000256" key="1">
    <source>
        <dbReference type="SAM" id="MobiDB-lite"/>
    </source>
</evidence>
<comment type="caution">
    <text evidence="3">The sequence shown here is derived from an EMBL/GenBank/DDBJ whole genome shotgun (WGS) entry which is preliminary data.</text>
</comment>